<comment type="subcellular location">
    <subcellularLocation>
        <location evidence="1">Cell membrane</location>
        <topology evidence="1">Multi-pass membrane protein</topology>
    </subcellularLocation>
</comment>
<evidence type="ECO:0000256" key="2">
    <source>
        <dbReference type="ARBA" id="ARBA00022475"/>
    </source>
</evidence>
<dbReference type="AlphaFoldDB" id="A0A6J4LHH9"/>
<evidence type="ECO:0000256" key="6">
    <source>
        <dbReference type="SAM" id="MobiDB-lite"/>
    </source>
</evidence>
<evidence type="ECO:0000313" key="8">
    <source>
        <dbReference type="EMBL" id="CAA9332805.1"/>
    </source>
</evidence>
<organism evidence="8">
    <name type="scientific">uncultured Nocardioidaceae bacterium</name>
    <dbReference type="NCBI Taxonomy" id="253824"/>
    <lineage>
        <taxon>Bacteria</taxon>
        <taxon>Bacillati</taxon>
        <taxon>Actinomycetota</taxon>
        <taxon>Actinomycetes</taxon>
        <taxon>Propionibacteriales</taxon>
        <taxon>Nocardioidaceae</taxon>
        <taxon>environmental samples</taxon>
    </lineage>
</organism>
<accession>A0A6J4LHH9</accession>
<evidence type="ECO:0000256" key="5">
    <source>
        <dbReference type="ARBA" id="ARBA00023136"/>
    </source>
</evidence>
<feature type="compositionally biased region" description="Low complexity" evidence="6">
    <location>
        <begin position="351"/>
        <end position="367"/>
    </location>
</feature>
<dbReference type="PANTHER" id="PTHR30213:SF0">
    <property type="entry name" value="UPF0761 MEMBRANE PROTEIN YIHY"/>
    <property type="match status" value="1"/>
</dbReference>
<feature type="compositionally biased region" description="Basic and acidic residues" evidence="6">
    <location>
        <begin position="17"/>
        <end position="26"/>
    </location>
</feature>
<evidence type="ECO:0000256" key="7">
    <source>
        <dbReference type="SAM" id="Phobius"/>
    </source>
</evidence>
<feature type="transmembrane region" description="Helical" evidence="7">
    <location>
        <begin position="52"/>
        <end position="74"/>
    </location>
</feature>
<dbReference type="PIRSF" id="PIRSF035875">
    <property type="entry name" value="RNase_BN"/>
    <property type="match status" value="1"/>
</dbReference>
<evidence type="ECO:0000256" key="1">
    <source>
        <dbReference type="ARBA" id="ARBA00004651"/>
    </source>
</evidence>
<evidence type="ECO:0000256" key="3">
    <source>
        <dbReference type="ARBA" id="ARBA00022692"/>
    </source>
</evidence>
<feature type="transmembrane region" description="Helical" evidence="7">
    <location>
        <begin position="202"/>
        <end position="221"/>
    </location>
</feature>
<feature type="region of interest" description="Disordered" evidence="6">
    <location>
        <begin position="1"/>
        <end position="26"/>
    </location>
</feature>
<name>A0A6J4LHH9_9ACTN</name>
<evidence type="ECO:0000256" key="4">
    <source>
        <dbReference type="ARBA" id="ARBA00022989"/>
    </source>
</evidence>
<keyword evidence="5 7" id="KW-0472">Membrane</keyword>
<keyword evidence="4 7" id="KW-1133">Transmembrane helix</keyword>
<feature type="transmembrane region" description="Helical" evidence="7">
    <location>
        <begin position="112"/>
        <end position="136"/>
    </location>
</feature>
<reference evidence="8" key="1">
    <citation type="submission" date="2020-02" db="EMBL/GenBank/DDBJ databases">
        <authorList>
            <person name="Meier V. D."/>
        </authorList>
    </citation>
    <scope>NUCLEOTIDE SEQUENCE</scope>
    <source>
        <strain evidence="8">AVDCRST_MAG36</strain>
    </source>
</reference>
<feature type="transmembrane region" description="Helical" evidence="7">
    <location>
        <begin position="268"/>
        <end position="290"/>
    </location>
</feature>
<proteinExistence type="predicted"/>
<protein>
    <submittedName>
        <fullName evidence="8">Ribonuclease BN</fullName>
    </submittedName>
</protein>
<gene>
    <name evidence="8" type="ORF">AVDCRST_MAG36-1020</name>
</gene>
<dbReference type="NCBIfam" id="TIGR00765">
    <property type="entry name" value="yihY_not_rbn"/>
    <property type="match status" value="1"/>
</dbReference>
<feature type="compositionally biased region" description="Basic and acidic residues" evidence="6">
    <location>
        <begin position="317"/>
        <end position="345"/>
    </location>
</feature>
<keyword evidence="2" id="KW-1003">Cell membrane</keyword>
<feature type="transmembrane region" description="Helical" evidence="7">
    <location>
        <begin position="157"/>
        <end position="178"/>
    </location>
</feature>
<feature type="region of interest" description="Disordered" evidence="6">
    <location>
        <begin position="316"/>
        <end position="367"/>
    </location>
</feature>
<sequence>MTATTRDGAEVPAAGQKPEKPTELHKQSWKYIGRKVLREFSEDQCTDQAAALTYYGVLALFPAILALVSILGLVGDPAKAVDTVLDTLRPLLSSDTLGTIEPVVQGLAQSQAAGFTLVVGLLGALWSASGYVGAFGRAMNRIYEIQEGRPFWKLRPLQLLITLVAIVSAALVLLMLVVSGDVAQAIGDQIGLGSTAVTVWNLAKWPVLFLFVLITVAVLYYATPNVKQPKFRWISVGAGVAIVVWVLVSIAFAFYVSNFGSYNKTYGSLAGVIVTLLWMWITNVALLFGAEIDSELERGRELQAGIPAEEELQLPARDTRGIKKAKEKEQADIERGRDIRERAEQEEAADEGSATARRSAGATTLSK</sequence>
<dbReference type="PANTHER" id="PTHR30213">
    <property type="entry name" value="INNER MEMBRANE PROTEIN YHJD"/>
    <property type="match status" value="1"/>
</dbReference>
<dbReference type="EMBL" id="CADCUH010000063">
    <property type="protein sequence ID" value="CAA9332805.1"/>
    <property type="molecule type" value="Genomic_DNA"/>
</dbReference>
<keyword evidence="3 7" id="KW-0812">Transmembrane</keyword>
<feature type="transmembrane region" description="Helical" evidence="7">
    <location>
        <begin position="233"/>
        <end position="256"/>
    </location>
</feature>
<dbReference type="GO" id="GO:0005886">
    <property type="term" value="C:plasma membrane"/>
    <property type="evidence" value="ECO:0007669"/>
    <property type="project" value="UniProtKB-SubCell"/>
</dbReference>
<dbReference type="InterPro" id="IPR017039">
    <property type="entry name" value="Virul_fac_BrkB"/>
</dbReference>
<dbReference type="Pfam" id="PF03631">
    <property type="entry name" value="Virul_fac_BrkB"/>
    <property type="match status" value="1"/>
</dbReference>